<name>A0AAW1H5G9_SAPOF</name>
<evidence type="ECO:0000256" key="3">
    <source>
        <dbReference type="ARBA" id="ARBA00022679"/>
    </source>
</evidence>
<dbReference type="EMBL" id="JBDFQZ010000012">
    <property type="protein sequence ID" value="KAK9671751.1"/>
    <property type="molecule type" value="Genomic_DNA"/>
</dbReference>
<evidence type="ECO:0000256" key="2">
    <source>
        <dbReference type="ARBA" id="ARBA00022603"/>
    </source>
</evidence>
<evidence type="ECO:0008006" key="6">
    <source>
        <dbReference type="Google" id="ProtNLM"/>
    </source>
</evidence>
<evidence type="ECO:0000313" key="5">
    <source>
        <dbReference type="Proteomes" id="UP001443914"/>
    </source>
</evidence>
<dbReference type="AlphaFoldDB" id="A0AAW1H5G9"/>
<dbReference type="GO" id="GO:0008168">
    <property type="term" value="F:methyltransferase activity"/>
    <property type="evidence" value="ECO:0007669"/>
    <property type="project" value="UniProtKB-KW"/>
</dbReference>
<dbReference type="InterPro" id="IPR051419">
    <property type="entry name" value="Lys/N-term_MeTrsfase_sf"/>
</dbReference>
<dbReference type="PANTHER" id="PTHR12176">
    <property type="entry name" value="SAM-DEPENDENT METHYLTRANSFERASE SUPERFAMILY PROTEIN"/>
    <property type="match status" value="1"/>
</dbReference>
<dbReference type="Gene3D" id="3.40.50.150">
    <property type="entry name" value="Vaccinia Virus protein VP39"/>
    <property type="match status" value="1"/>
</dbReference>
<evidence type="ECO:0000256" key="1">
    <source>
        <dbReference type="ARBA" id="ARBA00008361"/>
    </source>
</evidence>
<keyword evidence="5" id="KW-1185">Reference proteome</keyword>
<gene>
    <name evidence="4" type="ORF">RND81_12G052100</name>
</gene>
<sequence>MWLWRVSKLSPKTTLRRLSSTTIPKHQQRQLRQQHLVRDEGSWAYSPEWWGSDADHRTHSVFRATSDHGNGVVSVLSYPSSFPSAIHWPKTENWLQKRYTEACSNSRHDQDLKVLGYQWRVLRFNDVTRQSTVKVLATAKISDPSTVYYMQQPHCLAIPYVKSMVAAGLTALSTCNYDLTNAVGGNRKLRVLCVGHGGGSLPLFLASKIQGAVIDIVEIDPLVISASIDAMGFPSCSVATLPGQHALSRATTMDDVLWKGIHERLFLHESDAEKFIQDSSYLYDIVFIDAYDGDDIFPRKLWDPDSPFMESLGRTLHPSHGTVVVNLHSDADIVSPDQSNLPMCKYVSQVSRAYKSLVAGKNTSPGLGFTVSVPWVCNTTLVVCRGFLATSGALNRDSVLNSLSLKSLEVVMDLDMPFSCLDYLKRGFFLLD</sequence>
<protein>
    <recommendedName>
        <fullName evidence="6">S-adenosyl-L-methionine-dependent methyltransferase superfamily protein</fullName>
    </recommendedName>
</protein>
<organism evidence="4 5">
    <name type="scientific">Saponaria officinalis</name>
    <name type="common">Common soapwort</name>
    <name type="synonym">Lychnis saponaria</name>
    <dbReference type="NCBI Taxonomy" id="3572"/>
    <lineage>
        <taxon>Eukaryota</taxon>
        <taxon>Viridiplantae</taxon>
        <taxon>Streptophyta</taxon>
        <taxon>Embryophyta</taxon>
        <taxon>Tracheophyta</taxon>
        <taxon>Spermatophyta</taxon>
        <taxon>Magnoliopsida</taxon>
        <taxon>eudicotyledons</taxon>
        <taxon>Gunneridae</taxon>
        <taxon>Pentapetalae</taxon>
        <taxon>Caryophyllales</taxon>
        <taxon>Caryophyllaceae</taxon>
        <taxon>Caryophylleae</taxon>
        <taxon>Saponaria</taxon>
    </lineage>
</organism>
<dbReference type="GO" id="GO:0032259">
    <property type="term" value="P:methylation"/>
    <property type="evidence" value="ECO:0007669"/>
    <property type="project" value="UniProtKB-KW"/>
</dbReference>
<dbReference type="PANTHER" id="PTHR12176:SF56">
    <property type="entry name" value="OS04G0510700 PROTEIN"/>
    <property type="match status" value="1"/>
</dbReference>
<comment type="similarity">
    <text evidence="1">Belongs to the methyltransferase superfamily.</text>
</comment>
<accession>A0AAW1H5G9</accession>
<evidence type="ECO:0000313" key="4">
    <source>
        <dbReference type="EMBL" id="KAK9671751.1"/>
    </source>
</evidence>
<dbReference type="Proteomes" id="UP001443914">
    <property type="component" value="Unassembled WGS sequence"/>
</dbReference>
<comment type="caution">
    <text evidence="4">The sequence shown here is derived from an EMBL/GenBank/DDBJ whole genome shotgun (WGS) entry which is preliminary data.</text>
</comment>
<proteinExistence type="inferred from homology"/>
<dbReference type="InterPro" id="IPR029063">
    <property type="entry name" value="SAM-dependent_MTases_sf"/>
</dbReference>
<reference evidence="4" key="1">
    <citation type="submission" date="2024-03" db="EMBL/GenBank/DDBJ databases">
        <title>WGS assembly of Saponaria officinalis var. Norfolk2.</title>
        <authorList>
            <person name="Jenkins J."/>
            <person name="Shu S."/>
            <person name="Grimwood J."/>
            <person name="Barry K."/>
            <person name="Goodstein D."/>
            <person name="Schmutz J."/>
            <person name="Leebens-Mack J."/>
            <person name="Osbourn A."/>
        </authorList>
    </citation>
    <scope>NUCLEOTIDE SEQUENCE [LARGE SCALE GENOMIC DNA]</scope>
    <source>
        <strain evidence="4">JIC</strain>
    </source>
</reference>
<keyword evidence="2" id="KW-0489">Methyltransferase</keyword>
<dbReference type="SUPFAM" id="SSF53335">
    <property type="entry name" value="S-adenosyl-L-methionine-dependent methyltransferases"/>
    <property type="match status" value="1"/>
</dbReference>
<keyword evidence="3" id="KW-0808">Transferase</keyword>